<dbReference type="SUPFAM" id="SSF50630">
    <property type="entry name" value="Acid proteases"/>
    <property type="match status" value="1"/>
</dbReference>
<accession>A0AA38UCL2</accession>
<dbReference type="Proteomes" id="UP001163846">
    <property type="component" value="Unassembled WGS sequence"/>
</dbReference>
<dbReference type="InterPro" id="IPR021109">
    <property type="entry name" value="Peptidase_aspartic_dom_sf"/>
</dbReference>
<dbReference type="AlphaFoldDB" id="A0AA38UCL2"/>
<dbReference type="EMBL" id="MU806679">
    <property type="protein sequence ID" value="KAJ3833522.1"/>
    <property type="molecule type" value="Genomic_DNA"/>
</dbReference>
<dbReference type="Gene3D" id="2.40.70.10">
    <property type="entry name" value="Acid Proteases"/>
    <property type="match status" value="1"/>
</dbReference>
<evidence type="ECO:0000313" key="2">
    <source>
        <dbReference type="Proteomes" id="UP001163846"/>
    </source>
</evidence>
<comment type="caution">
    <text evidence="1">The sequence shown here is derived from an EMBL/GenBank/DDBJ whole genome shotgun (WGS) entry which is preliminary data.</text>
</comment>
<organism evidence="1 2">
    <name type="scientific">Lentinula raphanica</name>
    <dbReference type="NCBI Taxonomy" id="153919"/>
    <lineage>
        <taxon>Eukaryota</taxon>
        <taxon>Fungi</taxon>
        <taxon>Dikarya</taxon>
        <taxon>Basidiomycota</taxon>
        <taxon>Agaricomycotina</taxon>
        <taxon>Agaricomycetes</taxon>
        <taxon>Agaricomycetidae</taxon>
        <taxon>Agaricales</taxon>
        <taxon>Marasmiineae</taxon>
        <taxon>Omphalotaceae</taxon>
        <taxon>Lentinula</taxon>
    </lineage>
</organism>
<reference evidence="1" key="1">
    <citation type="submission" date="2022-08" db="EMBL/GenBank/DDBJ databases">
        <authorList>
            <consortium name="DOE Joint Genome Institute"/>
            <person name="Min B."/>
            <person name="Riley R."/>
            <person name="Sierra-Patev S."/>
            <person name="Naranjo-Ortiz M."/>
            <person name="Looney B."/>
            <person name="Konkel Z."/>
            <person name="Slot J.C."/>
            <person name="Sakamoto Y."/>
            <person name="Steenwyk J.L."/>
            <person name="Rokas A."/>
            <person name="Carro J."/>
            <person name="Camarero S."/>
            <person name="Ferreira P."/>
            <person name="Molpeceres G."/>
            <person name="Ruiz-Duenas F.J."/>
            <person name="Serrano A."/>
            <person name="Henrissat B."/>
            <person name="Drula E."/>
            <person name="Hughes K.W."/>
            <person name="Mata J.L."/>
            <person name="Ishikawa N.K."/>
            <person name="Vargas-Isla R."/>
            <person name="Ushijima S."/>
            <person name="Smith C.A."/>
            <person name="Ahrendt S."/>
            <person name="Andreopoulos W."/>
            <person name="He G."/>
            <person name="Labutti K."/>
            <person name="Lipzen A."/>
            <person name="Ng V."/>
            <person name="Sandor L."/>
            <person name="Barry K."/>
            <person name="Martinez A.T."/>
            <person name="Xiao Y."/>
            <person name="Gibbons J.G."/>
            <person name="Terashima K."/>
            <person name="Hibbett D.S."/>
            <person name="Grigoriev I.V."/>
        </authorList>
    </citation>
    <scope>NUCLEOTIDE SEQUENCE</scope>
    <source>
        <strain evidence="1">TFB9207</strain>
    </source>
</reference>
<name>A0AA38UCL2_9AGAR</name>
<gene>
    <name evidence="1" type="ORF">F5878DRAFT_699548</name>
</gene>
<protein>
    <submittedName>
        <fullName evidence="1">Uncharacterized protein</fullName>
    </submittedName>
</protein>
<evidence type="ECO:0000313" key="1">
    <source>
        <dbReference type="EMBL" id="KAJ3833522.1"/>
    </source>
</evidence>
<keyword evidence="2" id="KW-1185">Reference proteome</keyword>
<sequence length="622" mass="70674">MLYDKAPYGFYVAPTKPEGDLYLFKFMNGNNALNAYYEAVQAPRNSNIPKHTTSKPNHLYLSSGNQMNQQFNSLPMRTDQQSYSGTGSSSTSYLSHMQLYSGSSSPINYPVHMQSSRMATSDSIRRLNTSLTAKVPRPLDQNDENYLLPLQGISIREDLPKTAWKIYYYLLIIVNDGIQHPPDYRYRVLIDTGSPESWLFAMNFEYIRYQIIPSPIGGESQNTPEIVADWPQRLWPKESGIKWPKMVYLPNINNWSTIQSDLRFGHRGVDDSHVVVKRSPKHTGVSVILFGWDWHKQKTSENGFKISRGFDYVVAANEAAVRKGYDGSIGLAPRMERPTNPSISFLDSMFGTHIQEANGVSIFIIRLLHPDVLANKDPWNCPLYNIISFGPEFPFRAPVNPDAHFSAPIPTTSSVGGRPENWKVKLLRIGIFTVGSDDYAWINMNDPSVSTSTRGNQGIDIYMDTGSPMSIFPDHVVSRMMSDKHWLGSPGHTVSDHRSPSITPKTYEDLSSKYISFQFQGAGPYPVEVKVQARIFLSWYPTLEKNNEYKYYRSIKATQGDLYVLGQNWYWSAVVKHAIPVETHTAPYIQVMPNGYFYDTVTGKLVRPEDMVMKELSPRLHH</sequence>
<proteinExistence type="predicted"/>